<keyword evidence="2" id="KW-1185">Reference proteome</keyword>
<dbReference type="EMBL" id="LECT01000017">
    <property type="protein sequence ID" value="KLU05846.1"/>
    <property type="molecule type" value="Genomic_DNA"/>
</dbReference>
<reference evidence="1" key="1">
    <citation type="submission" date="2015-05" db="EMBL/GenBank/DDBJ databases">
        <title>Permanent draft genome of Rhodopirellula islandicus K833.</title>
        <authorList>
            <person name="Kizina J."/>
            <person name="Richter M."/>
            <person name="Glockner F.O."/>
            <person name="Harder J."/>
        </authorList>
    </citation>
    <scope>NUCLEOTIDE SEQUENCE [LARGE SCALE GENOMIC DNA]</scope>
    <source>
        <strain evidence="1">K833</strain>
    </source>
</reference>
<evidence type="ECO:0000313" key="1">
    <source>
        <dbReference type="EMBL" id="KLU05846.1"/>
    </source>
</evidence>
<comment type="caution">
    <text evidence="1">The sequence shown here is derived from an EMBL/GenBank/DDBJ whole genome shotgun (WGS) entry which is preliminary data.</text>
</comment>
<dbReference type="Proteomes" id="UP000036367">
    <property type="component" value="Unassembled WGS sequence"/>
</dbReference>
<accession>A0A0J1BH39</accession>
<protein>
    <submittedName>
        <fullName evidence="1">Uncharacterized protein</fullName>
    </submittedName>
</protein>
<proteinExistence type="predicted"/>
<organism evidence="1 2">
    <name type="scientific">Rhodopirellula islandica</name>
    <dbReference type="NCBI Taxonomy" id="595434"/>
    <lineage>
        <taxon>Bacteria</taxon>
        <taxon>Pseudomonadati</taxon>
        <taxon>Planctomycetota</taxon>
        <taxon>Planctomycetia</taxon>
        <taxon>Pirellulales</taxon>
        <taxon>Pirellulaceae</taxon>
        <taxon>Rhodopirellula</taxon>
    </lineage>
</organism>
<evidence type="ECO:0000313" key="2">
    <source>
        <dbReference type="Proteomes" id="UP000036367"/>
    </source>
</evidence>
<dbReference type="AlphaFoldDB" id="A0A0J1BH39"/>
<sequence length="42" mass="4085">MPLKASVFKGAIHGGEGGSDGTGTISVAGEFGCHLIDAGLPE</sequence>
<dbReference type="PATRIC" id="fig|595434.4.peg.2364"/>
<name>A0A0J1BH39_RHOIS</name>
<gene>
    <name evidence="1" type="ORF">RISK_002478</name>
</gene>